<accession>A0ACA9K446</accession>
<sequence>MVWKEESNYPESPDIVLKDEHQTFKFHIIKEGVYPPNHKLKYTRRPGKYPIPHNYVVQTTYSKKKYVVECSIAYIDDKPLYQIYFGKYLDKLVESEQSTSHAAQLYCEALVKYIRNNKQVESKSKLSGPLLFGLCCKSVEAVRKKVPSNSSIQIKSFNIYSTFAQRKHILDLGKRLLEFVEEEKENFFHPNDNIVLKQARFEINNHTYNINYGKVDKQKIETQTQAIVKSIDQNRISQDAYRSLARLDESLIRAGAVYNMRQEITNRVNKKIPISLVDIDQPTSFEPITEESDITDPSV</sequence>
<keyword evidence="2" id="KW-1185">Reference proteome</keyword>
<gene>
    <name evidence="1" type="ORF">DHETER_LOCUS708</name>
</gene>
<evidence type="ECO:0000313" key="2">
    <source>
        <dbReference type="Proteomes" id="UP000789702"/>
    </source>
</evidence>
<name>A0ACA9K446_9GLOM</name>
<proteinExistence type="predicted"/>
<dbReference type="Proteomes" id="UP000789702">
    <property type="component" value="Unassembled WGS sequence"/>
</dbReference>
<reference evidence="1" key="1">
    <citation type="submission" date="2021-06" db="EMBL/GenBank/DDBJ databases">
        <authorList>
            <person name="Kallberg Y."/>
            <person name="Tangrot J."/>
            <person name="Rosling A."/>
        </authorList>
    </citation>
    <scope>NUCLEOTIDE SEQUENCE</scope>
    <source>
        <strain evidence="1">IL203A</strain>
    </source>
</reference>
<organism evidence="1 2">
    <name type="scientific">Dentiscutata heterogama</name>
    <dbReference type="NCBI Taxonomy" id="1316150"/>
    <lineage>
        <taxon>Eukaryota</taxon>
        <taxon>Fungi</taxon>
        <taxon>Fungi incertae sedis</taxon>
        <taxon>Mucoromycota</taxon>
        <taxon>Glomeromycotina</taxon>
        <taxon>Glomeromycetes</taxon>
        <taxon>Diversisporales</taxon>
        <taxon>Gigasporaceae</taxon>
        <taxon>Dentiscutata</taxon>
    </lineage>
</organism>
<evidence type="ECO:0000313" key="1">
    <source>
        <dbReference type="EMBL" id="CAG8448514.1"/>
    </source>
</evidence>
<dbReference type="EMBL" id="CAJVPU010000377">
    <property type="protein sequence ID" value="CAG8448514.1"/>
    <property type="molecule type" value="Genomic_DNA"/>
</dbReference>
<comment type="caution">
    <text evidence="1">The sequence shown here is derived from an EMBL/GenBank/DDBJ whole genome shotgun (WGS) entry which is preliminary data.</text>
</comment>
<protein>
    <submittedName>
        <fullName evidence="1">12151_t:CDS:1</fullName>
    </submittedName>
</protein>